<dbReference type="InterPro" id="IPR011335">
    <property type="entry name" value="Restrct_endonuc-II-like"/>
</dbReference>
<dbReference type="InterPro" id="IPR011604">
    <property type="entry name" value="PDDEXK-like_dom_sf"/>
</dbReference>
<proteinExistence type="predicted"/>
<feature type="domain" description="YqaJ viral recombinase" evidence="1">
    <location>
        <begin position="14"/>
        <end position="158"/>
    </location>
</feature>
<dbReference type="GO" id="GO:0004527">
    <property type="term" value="F:exonuclease activity"/>
    <property type="evidence" value="ECO:0007669"/>
    <property type="project" value="UniProtKB-KW"/>
</dbReference>
<dbReference type="Gene3D" id="3.90.320.10">
    <property type="match status" value="1"/>
</dbReference>
<keyword evidence="2" id="KW-0378">Hydrolase</keyword>
<name>A0A8S5LPE4_9CAUD</name>
<reference evidence="2" key="1">
    <citation type="journal article" date="2021" name="Proc. Natl. Acad. Sci. U.S.A.">
        <title>A Catalog of Tens of Thousands of Viruses from Human Metagenomes Reveals Hidden Associations with Chronic Diseases.</title>
        <authorList>
            <person name="Tisza M.J."/>
            <person name="Buck C.B."/>
        </authorList>
    </citation>
    <scope>NUCLEOTIDE SEQUENCE</scope>
    <source>
        <strain evidence="2">CtoiW10</strain>
    </source>
</reference>
<keyword evidence="2" id="KW-0540">Nuclease</keyword>
<dbReference type="NCBIfam" id="TIGR03033">
    <property type="entry name" value="phage_rel_nuc"/>
    <property type="match status" value="1"/>
</dbReference>
<evidence type="ECO:0000313" key="2">
    <source>
        <dbReference type="EMBL" id="DAD71802.1"/>
    </source>
</evidence>
<organism evidence="2">
    <name type="scientific">Siphoviridae sp. ctoiW10</name>
    <dbReference type="NCBI Taxonomy" id="2827592"/>
    <lineage>
        <taxon>Viruses</taxon>
        <taxon>Duplodnaviria</taxon>
        <taxon>Heunggongvirae</taxon>
        <taxon>Uroviricota</taxon>
        <taxon>Caudoviricetes</taxon>
    </lineage>
</organism>
<dbReference type="SUPFAM" id="SSF52980">
    <property type="entry name" value="Restriction endonuclease-like"/>
    <property type="match status" value="1"/>
</dbReference>
<dbReference type="InterPro" id="IPR019080">
    <property type="entry name" value="YqaJ_viral_recombinase"/>
</dbReference>
<protein>
    <submittedName>
        <fullName evidence="2">Exonuclease</fullName>
    </submittedName>
</protein>
<dbReference type="Pfam" id="PF09588">
    <property type="entry name" value="YqaJ"/>
    <property type="match status" value="1"/>
</dbReference>
<dbReference type="EMBL" id="BK015888">
    <property type="protein sequence ID" value="DAD71802.1"/>
    <property type="molecule type" value="Genomic_DNA"/>
</dbReference>
<keyword evidence="2" id="KW-0269">Exonuclease</keyword>
<dbReference type="InterPro" id="IPR017482">
    <property type="entry name" value="Lambda-type_endonuclease"/>
</dbReference>
<evidence type="ECO:0000259" key="1">
    <source>
        <dbReference type="Pfam" id="PF09588"/>
    </source>
</evidence>
<accession>A0A8S5LPE4</accession>
<sequence length="215" mass="24434">MGELVRLTFPDRPQWLAGRCRGIGGSEAAAAIGRSPWKTALTLWKEKTGAQAAPDLGGNEAVELGRRMEPAIRDFFMAQYPGYELYYGAYDILYQSDRPWLFATLDGELTETDTGRKGILEIKTSTVSRGIDWAKWRDQVPENYFTQILHQLLATGYDFAVLYAALYDLSGNITLRRYDFERRDHEADLKWLLEQETAFWGHVEAGTMPAQTLIL</sequence>